<dbReference type="InterPro" id="IPR000792">
    <property type="entry name" value="Tscrpt_reg_LuxR_C"/>
</dbReference>
<keyword evidence="3" id="KW-1185">Reference proteome</keyword>
<dbReference type="Gene3D" id="1.10.10.10">
    <property type="entry name" value="Winged helix-like DNA-binding domain superfamily/Winged helix DNA-binding domain"/>
    <property type="match status" value="1"/>
</dbReference>
<dbReference type="GO" id="GO:0006355">
    <property type="term" value="P:regulation of DNA-templated transcription"/>
    <property type="evidence" value="ECO:0007669"/>
    <property type="project" value="InterPro"/>
</dbReference>
<name>A0A4R6Z4S5_9GAMM</name>
<dbReference type="InterPro" id="IPR036388">
    <property type="entry name" value="WH-like_DNA-bd_sf"/>
</dbReference>
<dbReference type="AlphaFoldDB" id="A0A4R6Z4S5"/>
<dbReference type="Proteomes" id="UP000295293">
    <property type="component" value="Unassembled WGS sequence"/>
</dbReference>
<comment type="caution">
    <text evidence="2">The sequence shown here is derived from an EMBL/GenBank/DDBJ whole genome shotgun (WGS) entry which is preliminary data.</text>
</comment>
<sequence>MDADNRLVGALFENLTETDWANAFLAGVCEATRSPAGAVLQVDVASRKQTLPAYFGQGHAMAVAFEQEHAIRNPWRPVDESKGPPPGSVVVPDDFLPLSSLRRTEFWADFLRPMRVDHGGGLIGFRSQERVVSLTLLRSAHAGPYDAQERAWLRRVAPHWVNACNLRNRLVPDESYGSDATRALDALGTAAFFFDERGRCTRRNAAADLLLSQGDLVRLRGGHLVAAHPDSGALFASTGATTALRRRDGSVAGHAAAHRLPGHGALGSARTVVFVEPVEATRPRALRQALAAVYGLTPREAELAVRLADGDDLPRAAGQMGIAPGAARTRLKVVFGKTGVRHQGGLVALVKSLRAVLGPAE</sequence>
<gene>
    <name evidence="2" type="ORF">DFR29_10381</name>
</gene>
<dbReference type="SMART" id="SM00421">
    <property type="entry name" value="HTH_LUXR"/>
    <property type="match status" value="1"/>
</dbReference>
<organism evidence="2 3">
    <name type="scientific">Tahibacter aquaticus</name>
    <dbReference type="NCBI Taxonomy" id="520092"/>
    <lineage>
        <taxon>Bacteria</taxon>
        <taxon>Pseudomonadati</taxon>
        <taxon>Pseudomonadota</taxon>
        <taxon>Gammaproteobacteria</taxon>
        <taxon>Lysobacterales</taxon>
        <taxon>Rhodanobacteraceae</taxon>
        <taxon>Tahibacter</taxon>
    </lineage>
</organism>
<reference evidence="2 3" key="1">
    <citation type="submission" date="2019-03" db="EMBL/GenBank/DDBJ databases">
        <title>Genomic Encyclopedia of Type Strains, Phase IV (KMG-IV): sequencing the most valuable type-strain genomes for metagenomic binning, comparative biology and taxonomic classification.</title>
        <authorList>
            <person name="Goeker M."/>
        </authorList>
    </citation>
    <scope>NUCLEOTIDE SEQUENCE [LARGE SCALE GENOMIC DNA]</scope>
    <source>
        <strain evidence="2 3">DSM 21667</strain>
    </source>
</reference>
<proteinExistence type="predicted"/>
<dbReference type="OrthoDB" id="5982989at2"/>
<dbReference type="RefSeq" id="WP_133817690.1">
    <property type="nucleotide sequence ID" value="NZ_SNZH01000003.1"/>
</dbReference>
<dbReference type="EMBL" id="SNZH01000003">
    <property type="protein sequence ID" value="TDR46549.1"/>
    <property type="molecule type" value="Genomic_DNA"/>
</dbReference>
<evidence type="ECO:0000313" key="2">
    <source>
        <dbReference type="EMBL" id="TDR46549.1"/>
    </source>
</evidence>
<dbReference type="GO" id="GO:0003677">
    <property type="term" value="F:DNA binding"/>
    <property type="evidence" value="ECO:0007669"/>
    <property type="project" value="InterPro"/>
</dbReference>
<feature type="domain" description="HTH luxR-type" evidence="1">
    <location>
        <begin position="293"/>
        <end position="350"/>
    </location>
</feature>
<dbReference type="SUPFAM" id="SSF46894">
    <property type="entry name" value="C-terminal effector domain of the bipartite response regulators"/>
    <property type="match status" value="1"/>
</dbReference>
<accession>A0A4R6Z4S5</accession>
<protein>
    <submittedName>
        <fullName evidence="2">LuxR family transcriptional regulator</fullName>
    </submittedName>
</protein>
<dbReference type="InterPro" id="IPR016032">
    <property type="entry name" value="Sig_transdc_resp-reg_C-effctor"/>
</dbReference>
<evidence type="ECO:0000259" key="1">
    <source>
        <dbReference type="SMART" id="SM00421"/>
    </source>
</evidence>
<evidence type="ECO:0000313" key="3">
    <source>
        <dbReference type="Proteomes" id="UP000295293"/>
    </source>
</evidence>